<evidence type="ECO:0000256" key="1">
    <source>
        <dbReference type="SAM" id="MobiDB-lite"/>
    </source>
</evidence>
<dbReference type="AlphaFoldDB" id="A0A834NAL8"/>
<gene>
    <name evidence="2" type="ORF">HZH66_005197</name>
</gene>
<dbReference type="EMBL" id="JACSEA010000004">
    <property type="protein sequence ID" value="KAF7402930.1"/>
    <property type="molecule type" value="Genomic_DNA"/>
</dbReference>
<comment type="caution">
    <text evidence="2">The sequence shown here is derived from an EMBL/GenBank/DDBJ whole genome shotgun (WGS) entry which is preliminary data.</text>
</comment>
<feature type="compositionally biased region" description="Basic and acidic residues" evidence="1">
    <location>
        <begin position="66"/>
        <end position="75"/>
    </location>
</feature>
<protein>
    <submittedName>
        <fullName evidence="2">Uncharacterized protein</fullName>
    </submittedName>
</protein>
<reference evidence="2" key="1">
    <citation type="journal article" date="2020" name="G3 (Bethesda)">
        <title>High-Quality Assemblies for Three Invasive Social Wasps from the &lt;i&gt;Vespula&lt;/i&gt; Genus.</title>
        <authorList>
            <person name="Harrop T.W.R."/>
            <person name="Guhlin J."/>
            <person name="McLaughlin G.M."/>
            <person name="Permina E."/>
            <person name="Stockwell P."/>
            <person name="Gilligan J."/>
            <person name="Le Lec M.F."/>
            <person name="Gruber M.A.M."/>
            <person name="Quinn O."/>
            <person name="Lovegrove M."/>
            <person name="Duncan E.J."/>
            <person name="Remnant E.J."/>
            <person name="Van Eeckhoven J."/>
            <person name="Graham B."/>
            <person name="Knapp R.A."/>
            <person name="Langford K.W."/>
            <person name="Kronenberg Z."/>
            <person name="Press M.O."/>
            <person name="Eacker S.M."/>
            <person name="Wilson-Rankin E.E."/>
            <person name="Purcell J."/>
            <person name="Lester P.J."/>
            <person name="Dearden P.K."/>
        </authorList>
    </citation>
    <scope>NUCLEOTIDE SEQUENCE</scope>
    <source>
        <strain evidence="2">Marl-1</strain>
    </source>
</reference>
<evidence type="ECO:0000313" key="3">
    <source>
        <dbReference type="Proteomes" id="UP000614350"/>
    </source>
</evidence>
<name>A0A834NAL8_VESVU</name>
<accession>A0A834NAL8</accession>
<evidence type="ECO:0000313" key="2">
    <source>
        <dbReference type="EMBL" id="KAF7402930.1"/>
    </source>
</evidence>
<organism evidence="2 3">
    <name type="scientific">Vespula vulgaris</name>
    <name type="common">Yellow jacket</name>
    <name type="synonym">Wasp</name>
    <dbReference type="NCBI Taxonomy" id="7454"/>
    <lineage>
        <taxon>Eukaryota</taxon>
        <taxon>Metazoa</taxon>
        <taxon>Ecdysozoa</taxon>
        <taxon>Arthropoda</taxon>
        <taxon>Hexapoda</taxon>
        <taxon>Insecta</taxon>
        <taxon>Pterygota</taxon>
        <taxon>Neoptera</taxon>
        <taxon>Endopterygota</taxon>
        <taxon>Hymenoptera</taxon>
        <taxon>Apocrita</taxon>
        <taxon>Aculeata</taxon>
        <taxon>Vespoidea</taxon>
        <taxon>Vespidae</taxon>
        <taxon>Vespinae</taxon>
        <taxon>Vespula</taxon>
    </lineage>
</organism>
<proteinExistence type="predicted"/>
<sequence length="150" mass="16085">MPQKGGKVGLKGFQRVRIKEVPGGYEIVGIEGCAIKVCNIATVVHSPKLLGFGSLAATSKLRSAERLVRKGERRAGSSSSSSSSGSGSGSGGGCDSGMRSSLLLPSVYKDSRENFNPLETRWLLDDNQNFLDDSKLRSLFFEIHSLGEYN</sequence>
<keyword evidence="3" id="KW-1185">Reference proteome</keyword>
<feature type="compositionally biased region" description="Gly residues" evidence="1">
    <location>
        <begin position="86"/>
        <end position="95"/>
    </location>
</feature>
<feature type="compositionally biased region" description="Low complexity" evidence="1">
    <location>
        <begin position="76"/>
        <end position="85"/>
    </location>
</feature>
<dbReference type="Proteomes" id="UP000614350">
    <property type="component" value="Unassembled WGS sequence"/>
</dbReference>
<feature type="region of interest" description="Disordered" evidence="1">
    <location>
        <begin position="66"/>
        <end position="98"/>
    </location>
</feature>